<protein>
    <submittedName>
        <fullName evidence="1">Uncharacterized protein</fullName>
    </submittedName>
</protein>
<dbReference type="EMBL" id="JACTNZ010000004">
    <property type="protein sequence ID" value="KAG5551275.1"/>
    <property type="molecule type" value="Genomic_DNA"/>
</dbReference>
<proteinExistence type="predicted"/>
<dbReference type="AlphaFoldDB" id="A0AAV6KFG5"/>
<evidence type="ECO:0000313" key="1">
    <source>
        <dbReference type="EMBL" id="KAG5551275.1"/>
    </source>
</evidence>
<reference evidence="1" key="1">
    <citation type="submission" date="2020-08" db="EMBL/GenBank/DDBJ databases">
        <title>Plant Genome Project.</title>
        <authorList>
            <person name="Zhang R.-G."/>
        </authorList>
    </citation>
    <scope>NUCLEOTIDE SEQUENCE</scope>
    <source>
        <strain evidence="1">WSP0</strain>
        <tissue evidence="1">Leaf</tissue>
    </source>
</reference>
<accession>A0AAV6KFG5</accession>
<dbReference type="Proteomes" id="UP000823749">
    <property type="component" value="Chromosome 4"/>
</dbReference>
<sequence length="196" mass="22228">MESRRQKQKQLRKQASLGNYVPTKSRFRVEFECLAQNSDSPNHLLFNREILANPFHQSQLTNTTAARSSDGSSTDSLLTSVGSNTISWIAIRSPDKSPLSHASKSGVKESVKRDKYQSVLIQQYGNSGRWRLITVVPELIRQVSRRKKDEGKDLNEVLRKKKDDGEQTSGCSQRFFRSAVSWFACHAIEQARIEDA</sequence>
<organism evidence="1 2">
    <name type="scientific">Rhododendron griersonianum</name>
    <dbReference type="NCBI Taxonomy" id="479676"/>
    <lineage>
        <taxon>Eukaryota</taxon>
        <taxon>Viridiplantae</taxon>
        <taxon>Streptophyta</taxon>
        <taxon>Embryophyta</taxon>
        <taxon>Tracheophyta</taxon>
        <taxon>Spermatophyta</taxon>
        <taxon>Magnoliopsida</taxon>
        <taxon>eudicotyledons</taxon>
        <taxon>Gunneridae</taxon>
        <taxon>Pentapetalae</taxon>
        <taxon>asterids</taxon>
        <taxon>Ericales</taxon>
        <taxon>Ericaceae</taxon>
        <taxon>Ericoideae</taxon>
        <taxon>Rhodoreae</taxon>
        <taxon>Rhododendron</taxon>
    </lineage>
</organism>
<evidence type="ECO:0000313" key="2">
    <source>
        <dbReference type="Proteomes" id="UP000823749"/>
    </source>
</evidence>
<comment type="caution">
    <text evidence="1">The sequence shown here is derived from an EMBL/GenBank/DDBJ whole genome shotgun (WGS) entry which is preliminary data.</text>
</comment>
<name>A0AAV6KFG5_9ERIC</name>
<gene>
    <name evidence="1" type="ORF">RHGRI_009633</name>
</gene>
<keyword evidence="2" id="KW-1185">Reference proteome</keyword>